<dbReference type="PANTHER" id="PTHR24291:SF189">
    <property type="entry name" value="CYTOCHROME P450 4C3-RELATED"/>
    <property type="match status" value="1"/>
</dbReference>
<evidence type="ECO:0000256" key="1">
    <source>
        <dbReference type="ARBA" id="ARBA00001971"/>
    </source>
</evidence>
<name>A0A7D6EHL6_TRICF</name>
<feature type="chain" id="PRO_5027900403" evidence="16">
    <location>
        <begin position="20"/>
        <end position="489"/>
    </location>
</feature>
<evidence type="ECO:0000256" key="16">
    <source>
        <dbReference type="SAM" id="SignalP"/>
    </source>
</evidence>
<sequence>MFVIPIILCAVLLILLVSTLRRGGRFWECLDQIPRPPGYPIIGNLFDFMKTPEQMFLSERKLALEYYPIFSLNILGSASVNLINPEDIELVLTDTKQNTKSFLYNFLHSWLGTGLLTSGGQKWQNRRKILTPAFHFNILQEFIQIFNEETKGLVDDLEKECHKPFIDVVVPITQFTLLSIGETAMGIKLDSEDKDKDGYKSAVYKIGRLLAYRTPRPWFYNDAIYSLTPAGRKEKKVLKTLHTFSESVIAERKKYLPNSYSSRKRLAMLDLLLKYKAEGANIDDKGIREEVDTFMFEGHDTTSMALCFCLLLLANHKDAQEEILKEMETVLDDDTPTYAKLQELKFMERCIKESLRLFPSVPFISRVSGSEIKTKTGYTIPKDCMVNLQIYDLHHSPHVFPDPEKFDPDRFLPENIQKRHPFAYVPFSAGSRNCIGQKFAMLEMKTALCGILKKFVLEPIDTPKDIKFVADLVLRPKGSIKVKFVPRHD</sequence>
<proteinExistence type="evidence at transcript level"/>
<dbReference type="GO" id="GO:0005789">
    <property type="term" value="C:endoplasmic reticulum membrane"/>
    <property type="evidence" value="ECO:0007669"/>
    <property type="project" value="UniProtKB-SubCell"/>
</dbReference>
<evidence type="ECO:0000256" key="9">
    <source>
        <dbReference type="ARBA" id="ARBA00022848"/>
    </source>
</evidence>
<keyword evidence="7 14" id="KW-0479">Metal-binding</keyword>
<dbReference type="PROSITE" id="PS00086">
    <property type="entry name" value="CYTOCHROME_P450"/>
    <property type="match status" value="1"/>
</dbReference>
<feature type="binding site" description="axial binding residue" evidence="14">
    <location>
        <position position="434"/>
    </location>
    <ligand>
        <name>heme</name>
        <dbReference type="ChEBI" id="CHEBI:30413"/>
    </ligand>
    <ligandPart>
        <name>Fe</name>
        <dbReference type="ChEBI" id="CHEBI:18248"/>
    </ligandPart>
</feature>
<evidence type="ECO:0000256" key="5">
    <source>
        <dbReference type="ARBA" id="ARBA00010617"/>
    </source>
</evidence>
<evidence type="ECO:0000256" key="7">
    <source>
        <dbReference type="ARBA" id="ARBA00022723"/>
    </source>
</evidence>
<keyword evidence="8" id="KW-0256">Endoplasmic reticulum</keyword>
<evidence type="ECO:0000256" key="13">
    <source>
        <dbReference type="ARBA" id="ARBA00023136"/>
    </source>
</evidence>
<dbReference type="InterPro" id="IPR036396">
    <property type="entry name" value="Cyt_P450_sf"/>
</dbReference>
<dbReference type="GO" id="GO:0020037">
    <property type="term" value="F:heme binding"/>
    <property type="evidence" value="ECO:0007669"/>
    <property type="project" value="InterPro"/>
</dbReference>
<comment type="similarity">
    <text evidence="5 15">Belongs to the cytochrome P450 family.</text>
</comment>
<dbReference type="PANTHER" id="PTHR24291">
    <property type="entry name" value="CYTOCHROME P450 FAMILY 4"/>
    <property type="match status" value="1"/>
</dbReference>
<dbReference type="InterPro" id="IPR001128">
    <property type="entry name" value="Cyt_P450"/>
</dbReference>
<dbReference type="PRINTS" id="PR00463">
    <property type="entry name" value="EP450I"/>
</dbReference>
<keyword evidence="11 14" id="KW-0408">Iron</keyword>
<keyword evidence="10 15" id="KW-0560">Oxidoreductase</keyword>
<evidence type="ECO:0000256" key="10">
    <source>
        <dbReference type="ARBA" id="ARBA00023002"/>
    </source>
</evidence>
<dbReference type="GO" id="GO:0016705">
    <property type="term" value="F:oxidoreductase activity, acting on paired donors, with incorporation or reduction of molecular oxygen"/>
    <property type="evidence" value="ECO:0007669"/>
    <property type="project" value="InterPro"/>
</dbReference>
<evidence type="ECO:0000256" key="14">
    <source>
        <dbReference type="PIRSR" id="PIRSR602401-1"/>
    </source>
</evidence>
<dbReference type="InterPro" id="IPR002401">
    <property type="entry name" value="Cyt_P450_E_grp-I"/>
</dbReference>
<dbReference type="Pfam" id="PF00067">
    <property type="entry name" value="p450"/>
    <property type="match status" value="1"/>
</dbReference>
<evidence type="ECO:0000256" key="2">
    <source>
        <dbReference type="ARBA" id="ARBA00003690"/>
    </source>
</evidence>
<accession>A0A7D6EHL6</accession>
<dbReference type="InterPro" id="IPR050196">
    <property type="entry name" value="Cytochrome_P450_Monoox"/>
</dbReference>
<comment type="subcellular location">
    <subcellularLocation>
        <location evidence="4">Endoplasmic reticulum membrane</location>
        <topology evidence="4">Peripheral membrane protein</topology>
    </subcellularLocation>
    <subcellularLocation>
        <location evidence="3">Microsome membrane</location>
        <topology evidence="3">Peripheral membrane protein</topology>
    </subcellularLocation>
</comment>
<evidence type="ECO:0000256" key="6">
    <source>
        <dbReference type="ARBA" id="ARBA00022617"/>
    </source>
</evidence>
<keyword evidence="12 15" id="KW-0503">Monooxygenase</keyword>
<keyword evidence="13" id="KW-0472">Membrane</keyword>
<evidence type="ECO:0000256" key="8">
    <source>
        <dbReference type="ARBA" id="ARBA00022824"/>
    </source>
</evidence>
<protein>
    <submittedName>
        <fullName evidence="17">Cytochrome P450</fullName>
    </submittedName>
</protein>
<evidence type="ECO:0000256" key="11">
    <source>
        <dbReference type="ARBA" id="ARBA00023004"/>
    </source>
</evidence>
<evidence type="ECO:0000256" key="15">
    <source>
        <dbReference type="RuleBase" id="RU000461"/>
    </source>
</evidence>
<dbReference type="GO" id="GO:0005506">
    <property type="term" value="F:iron ion binding"/>
    <property type="evidence" value="ECO:0007669"/>
    <property type="project" value="InterPro"/>
</dbReference>
<evidence type="ECO:0000256" key="3">
    <source>
        <dbReference type="ARBA" id="ARBA00004174"/>
    </source>
</evidence>
<reference evidence="17" key="1">
    <citation type="submission" date="2019-06" db="EMBL/GenBank/DDBJ databases">
        <title>The roles of cytochrome P450 genes in insecticides detoxification of Tribolium castaneum and T. confusum.</title>
        <authorList>
            <person name="Chen H."/>
            <person name="Chen C."/>
            <person name="Yu Z."/>
            <person name="Silver K."/>
            <person name="Campbell J."/>
            <person name="Arthur F."/>
            <person name="Huang Y."/>
            <person name="Hu F."/>
            <person name="Zhu K.Y."/>
        </authorList>
    </citation>
    <scope>NUCLEOTIDE SEQUENCE</scope>
</reference>
<feature type="signal peptide" evidence="16">
    <location>
        <begin position="1"/>
        <end position="19"/>
    </location>
</feature>
<evidence type="ECO:0000313" key="17">
    <source>
        <dbReference type="EMBL" id="QLL22069.1"/>
    </source>
</evidence>
<dbReference type="GO" id="GO:0004497">
    <property type="term" value="F:monooxygenase activity"/>
    <property type="evidence" value="ECO:0007669"/>
    <property type="project" value="UniProtKB-KW"/>
</dbReference>
<gene>
    <name evidence="17" type="primary">CYP4Q4</name>
</gene>
<dbReference type="AlphaFoldDB" id="A0A7D6EHL6"/>
<comment type="function">
    <text evidence="2">May be involved in the metabolism of insect hormones and in the breakdown of synthetic insecticides.</text>
</comment>
<dbReference type="Gene3D" id="1.10.630.10">
    <property type="entry name" value="Cytochrome P450"/>
    <property type="match status" value="1"/>
</dbReference>
<keyword evidence="9" id="KW-0492">Microsome</keyword>
<dbReference type="SUPFAM" id="SSF48264">
    <property type="entry name" value="Cytochrome P450"/>
    <property type="match status" value="1"/>
</dbReference>
<dbReference type="EMBL" id="MN108486">
    <property type="protein sequence ID" value="QLL22069.1"/>
    <property type="molecule type" value="mRNA"/>
</dbReference>
<evidence type="ECO:0000256" key="12">
    <source>
        <dbReference type="ARBA" id="ARBA00023033"/>
    </source>
</evidence>
<dbReference type="InterPro" id="IPR017972">
    <property type="entry name" value="Cyt_P450_CS"/>
</dbReference>
<organism evidence="17">
    <name type="scientific">Tribolium confusum</name>
    <name type="common">Confused flour beetle</name>
    <dbReference type="NCBI Taxonomy" id="7071"/>
    <lineage>
        <taxon>Eukaryota</taxon>
        <taxon>Metazoa</taxon>
        <taxon>Ecdysozoa</taxon>
        <taxon>Arthropoda</taxon>
        <taxon>Hexapoda</taxon>
        <taxon>Insecta</taxon>
        <taxon>Pterygota</taxon>
        <taxon>Neoptera</taxon>
        <taxon>Endopterygota</taxon>
        <taxon>Coleoptera</taxon>
        <taxon>Polyphaga</taxon>
        <taxon>Cucujiformia</taxon>
        <taxon>Tenebrionidae</taxon>
        <taxon>Tenebrionidae incertae sedis</taxon>
        <taxon>Tribolium</taxon>
    </lineage>
</organism>
<dbReference type="PRINTS" id="PR00385">
    <property type="entry name" value="P450"/>
</dbReference>
<comment type="cofactor">
    <cofactor evidence="1 14">
        <name>heme</name>
        <dbReference type="ChEBI" id="CHEBI:30413"/>
    </cofactor>
</comment>
<keyword evidence="6 14" id="KW-0349">Heme</keyword>
<evidence type="ECO:0000256" key="4">
    <source>
        <dbReference type="ARBA" id="ARBA00004406"/>
    </source>
</evidence>
<keyword evidence="16" id="KW-0732">Signal</keyword>
<dbReference type="CDD" id="cd20628">
    <property type="entry name" value="CYP4"/>
    <property type="match status" value="1"/>
</dbReference>